<evidence type="ECO:0000256" key="1">
    <source>
        <dbReference type="SAM" id="MobiDB-lite"/>
    </source>
</evidence>
<accession>A0A8X7WMD7</accession>
<feature type="region of interest" description="Disordered" evidence="1">
    <location>
        <begin position="1"/>
        <end position="60"/>
    </location>
</feature>
<sequence length="94" mass="10016">MAATNKNNNNSLNRSNQPNPTAFNANNPQLAENGNPIVPPYGAMPFGPQNRPSSFPPPAAAQPIDMDALLAEISDNMPIAFVFFFQSAGKQDTA</sequence>
<proteinExistence type="predicted"/>
<gene>
    <name evidence="2" type="ORF">Bca52824_002605</name>
</gene>
<reference evidence="2 3" key="1">
    <citation type="submission" date="2020-02" db="EMBL/GenBank/DDBJ databases">
        <authorList>
            <person name="Ma Q."/>
            <person name="Huang Y."/>
            <person name="Song X."/>
            <person name="Pei D."/>
        </authorList>
    </citation>
    <scope>NUCLEOTIDE SEQUENCE [LARGE SCALE GENOMIC DNA]</scope>
    <source>
        <strain evidence="2">Sxm20200214</strain>
        <tissue evidence="2">Leaf</tissue>
    </source>
</reference>
<comment type="caution">
    <text evidence="2">The sequence shown here is derived from an EMBL/GenBank/DDBJ whole genome shotgun (WGS) entry which is preliminary data.</text>
</comment>
<dbReference type="EMBL" id="JAAMPC010000001">
    <property type="protein sequence ID" value="KAG2331425.1"/>
    <property type="molecule type" value="Genomic_DNA"/>
</dbReference>
<dbReference type="AlphaFoldDB" id="A0A8X7WMD7"/>
<evidence type="ECO:0000313" key="3">
    <source>
        <dbReference type="Proteomes" id="UP000886595"/>
    </source>
</evidence>
<keyword evidence="3" id="KW-1185">Reference proteome</keyword>
<dbReference type="Proteomes" id="UP000886595">
    <property type="component" value="Unassembled WGS sequence"/>
</dbReference>
<evidence type="ECO:0000313" key="2">
    <source>
        <dbReference type="EMBL" id="KAG2331425.1"/>
    </source>
</evidence>
<feature type="compositionally biased region" description="Polar residues" evidence="1">
    <location>
        <begin position="20"/>
        <end position="32"/>
    </location>
</feature>
<feature type="compositionally biased region" description="Low complexity" evidence="1">
    <location>
        <begin position="1"/>
        <end position="19"/>
    </location>
</feature>
<organism evidence="2 3">
    <name type="scientific">Brassica carinata</name>
    <name type="common">Ethiopian mustard</name>
    <name type="synonym">Abyssinian cabbage</name>
    <dbReference type="NCBI Taxonomy" id="52824"/>
    <lineage>
        <taxon>Eukaryota</taxon>
        <taxon>Viridiplantae</taxon>
        <taxon>Streptophyta</taxon>
        <taxon>Embryophyta</taxon>
        <taxon>Tracheophyta</taxon>
        <taxon>Spermatophyta</taxon>
        <taxon>Magnoliopsida</taxon>
        <taxon>eudicotyledons</taxon>
        <taxon>Gunneridae</taxon>
        <taxon>Pentapetalae</taxon>
        <taxon>rosids</taxon>
        <taxon>malvids</taxon>
        <taxon>Brassicales</taxon>
        <taxon>Brassicaceae</taxon>
        <taxon>Brassiceae</taxon>
        <taxon>Brassica</taxon>
    </lineage>
</organism>
<protein>
    <submittedName>
        <fullName evidence="2">Uncharacterized protein</fullName>
    </submittedName>
</protein>
<name>A0A8X7WMD7_BRACI</name>